<evidence type="ECO:0000256" key="10">
    <source>
        <dbReference type="SAM" id="MobiDB-lite"/>
    </source>
</evidence>
<dbReference type="GO" id="GO:0006355">
    <property type="term" value="P:regulation of DNA-templated transcription"/>
    <property type="evidence" value="ECO:0007669"/>
    <property type="project" value="InterPro"/>
</dbReference>
<keyword evidence="6" id="KW-0832">Ubl conjugation</keyword>
<dbReference type="InterPro" id="IPR018866">
    <property type="entry name" value="Znf-4CXXC_R1"/>
</dbReference>
<keyword evidence="8" id="KW-0804">Transcription</keyword>
<keyword evidence="4" id="KW-1017">Isopeptide bond</keyword>
<dbReference type="Pfam" id="PF10497">
    <property type="entry name" value="zf-4CXXC_R1"/>
    <property type="match status" value="1"/>
</dbReference>
<evidence type="ECO:0000256" key="4">
    <source>
        <dbReference type="ARBA" id="ARBA00022499"/>
    </source>
</evidence>
<organism evidence="12 13">
    <name type="scientific">Chara braunii</name>
    <name type="common">Braun's stonewort</name>
    <dbReference type="NCBI Taxonomy" id="69332"/>
    <lineage>
        <taxon>Eukaryota</taxon>
        <taxon>Viridiplantae</taxon>
        <taxon>Streptophyta</taxon>
        <taxon>Charophyceae</taxon>
        <taxon>Charales</taxon>
        <taxon>Characeae</taxon>
        <taxon>Chara</taxon>
    </lineage>
</organism>
<keyword evidence="5" id="KW-0597">Phosphoprotein</keyword>
<feature type="compositionally biased region" description="Low complexity" evidence="10">
    <location>
        <begin position="174"/>
        <end position="188"/>
    </location>
</feature>
<evidence type="ECO:0000313" key="12">
    <source>
        <dbReference type="EMBL" id="GBG85764.1"/>
    </source>
</evidence>
<evidence type="ECO:0000256" key="5">
    <source>
        <dbReference type="ARBA" id="ARBA00022553"/>
    </source>
</evidence>
<dbReference type="STRING" id="69332.A0A388LTW4"/>
<comment type="caution">
    <text evidence="12">The sequence shown here is derived from an EMBL/GenBank/DDBJ whole genome shotgun (WGS) entry which is preliminary data.</text>
</comment>
<evidence type="ECO:0000256" key="1">
    <source>
        <dbReference type="ARBA" id="ARBA00004123"/>
    </source>
</evidence>
<dbReference type="GO" id="GO:0005737">
    <property type="term" value="C:cytoplasm"/>
    <property type="evidence" value="ECO:0007669"/>
    <property type="project" value="UniProtKB-SubCell"/>
</dbReference>
<evidence type="ECO:0000256" key="3">
    <source>
        <dbReference type="ARBA" id="ARBA00022490"/>
    </source>
</evidence>
<dbReference type="InterPro" id="IPR040221">
    <property type="entry name" value="CDCA7/CDA7L"/>
</dbReference>
<dbReference type="PANTHER" id="PTHR31169:SF15">
    <property type="entry name" value="EXPRESSED PROTEIN"/>
    <property type="match status" value="1"/>
</dbReference>
<dbReference type="EMBL" id="BFEA01000534">
    <property type="protein sequence ID" value="GBG85764.1"/>
    <property type="molecule type" value="Genomic_DNA"/>
</dbReference>
<evidence type="ECO:0000256" key="6">
    <source>
        <dbReference type="ARBA" id="ARBA00022843"/>
    </source>
</evidence>
<feature type="region of interest" description="Disordered" evidence="10">
    <location>
        <begin position="1"/>
        <end position="24"/>
    </location>
</feature>
<keyword evidence="7" id="KW-0805">Transcription regulation</keyword>
<comment type="subcellular location">
    <subcellularLocation>
        <location evidence="2">Cytoplasm</location>
    </subcellularLocation>
    <subcellularLocation>
        <location evidence="1">Nucleus</location>
    </subcellularLocation>
</comment>
<protein>
    <recommendedName>
        <fullName evidence="11">Zinc-finger domain-containing protein</fullName>
    </recommendedName>
</protein>
<keyword evidence="3" id="KW-0963">Cytoplasm</keyword>
<dbReference type="OrthoDB" id="298344at2759"/>
<dbReference type="PANTHER" id="PTHR31169">
    <property type="entry name" value="OS05G0300700 PROTEIN"/>
    <property type="match status" value="1"/>
</dbReference>
<reference evidence="12 13" key="1">
    <citation type="journal article" date="2018" name="Cell">
        <title>The Chara Genome: Secondary Complexity and Implications for Plant Terrestrialization.</title>
        <authorList>
            <person name="Nishiyama T."/>
            <person name="Sakayama H."/>
            <person name="Vries J.D."/>
            <person name="Buschmann H."/>
            <person name="Saint-Marcoux D."/>
            <person name="Ullrich K.K."/>
            <person name="Haas F.B."/>
            <person name="Vanderstraeten L."/>
            <person name="Becker D."/>
            <person name="Lang D."/>
            <person name="Vosolsobe S."/>
            <person name="Rombauts S."/>
            <person name="Wilhelmsson P.K.I."/>
            <person name="Janitza P."/>
            <person name="Kern R."/>
            <person name="Heyl A."/>
            <person name="Rumpler F."/>
            <person name="Villalobos L.I.A.C."/>
            <person name="Clay J.M."/>
            <person name="Skokan R."/>
            <person name="Toyoda A."/>
            <person name="Suzuki Y."/>
            <person name="Kagoshima H."/>
            <person name="Schijlen E."/>
            <person name="Tajeshwar N."/>
            <person name="Catarino B."/>
            <person name="Hetherington A.J."/>
            <person name="Saltykova A."/>
            <person name="Bonnot C."/>
            <person name="Breuninger H."/>
            <person name="Symeonidi A."/>
            <person name="Radhakrishnan G.V."/>
            <person name="Van Nieuwerburgh F."/>
            <person name="Deforce D."/>
            <person name="Chang C."/>
            <person name="Karol K.G."/>
            <person name="Hedrich R."/>
            <person name="Ulvskov P."/>
            <person name="Glockner G."/>
            <person name="Delwiche C.F."/>
            <person name="Petrasek J."/>
            <person name="Van de Peer Y."/>
            <person name="Friml J."/>
            <person name="Beilby M."/>
            <person name="Dolan L."/>
            <person name="Kohara Y."/>
            <person name="Sugano S."/>
            <person name="Fujiyama A."/>
            <person name="Delaux P.-M."/>
            <person name="Quint M."/>
            <person name="TheiBen G."/>
            <person name="Hagemann M."/>
            <person name="Harholt J."/>
            <person name="Dunand C."/>
            <person name="Zachgo S."/>
            <person name="Langdale J."/>
            <person name="Maumus F."/>
            <person name="Straeten D.V.D."/>
            <person name="Gould S.B."/>
            <person name="Rensing S.A."/>
        </authorList>
    </citation>
    <scope>NUCLEOTIDE SEQUENCE [LARGE SCALE GENOMIC DNA]</scope>
    <source>
        <strain evidence="12 13">S276</strain>
    </source>
</reference>
<evidence type="ECO:0000256" key="8">
    <source>
        <dbReference type="ARBA" id="ARBA00023163"/>
    </source>
</evidence>
<evidence type="ECO:0000313" key="13">
    <source>
        <dbReference type="Proteomes" id="UP000265515"/>
    </source>
</evidence>
<dbReference type="GO" id="GO:0005634">
    <property type="term" value="C:nucleus"/>
    <property type="evidence" value="ECO:0007669"/>
    <property type="project" value="UniProtKB-SubCell"/>
</dbReference>
<sequence>MVRTRRTAPPSPSPPPERVRSIPERVRSAMVPVKTEIKTEPEEEVVVPIAVKVKTEPVEVDIVSQEAVPNAVKVKPEPEELEMEMVSQPKITCVPPALQPKGTCSTSGMTPYEIERLARIAENRARMEAQGLATDVSNLTRAMRSVKSHYTPRRTRKVVAGKMEDEEDGEYNGSSQGVRSRSSVAAAEPVRRSRRLQHAAPILYAEGGELDEGQTRVKRESGDGLESDFSRFQPSSAVSLSQGSGYGVTSKRRKVYDLEAVSDLPQPSQLPQYLQERRCDCRDRGSVYDPVVGLCCHFCRQKKLCGEEDCERCGYMDINKMCLGKTFCNRCKSATGIFCRACIKIRYGQTIEEVRADPAWLCPHCKEEEGTDPYFICNSSICMRKKNLPALGIVIHTARNLGYASVQQYVAASLKGETSTKCLE</sequence>
<evidence type="ECO:0000256" key="7">
    <source>
        <dbReference type="ARBA" id="ARBA00023015"/>
    </source>
</evidence>
<name>A0A388LTW4_CHABU</name>
<accession>A0A388LTW4</accession>
<dbReference type="Proteomes" id="UP000265515">
    <property type="component" value="Unassembled WGS sequence"/>
</dbReference>
<evidence type="ECO:0000256" key="9">
    <source>
        <dbReference type="ARBA" id="ARBA00023242"/>
    </source>
</evidence>
<keyword evidence="13" id="KW-1185">Reference proteome</keyword>
<feature type="domain" description="Zinc-finger" evidence="11">
    <location>
        <begin position="288"/>
        <end position="409"/>
    </location>
</feature>
<feature type="region of interest" description="Disordered" evidence="10">
    <location>
        <begin position="164"/>
        <end position="192"/>
    </location>
</feature>
<dbReference type="Gramene" id="GBG85764">
    <property type="protein sequence ID" value="GBG85764"/>
    <property type="gene ID" value="CBR_g40493"/>
</dbReference>
<evidence type="ECO:0000259" key="11">
    <source>
        <dbReference type="Pfam" id="PF10497"/>
    </source>
</evidence>
<evidence type="ECO:0000256" key="2">
    <source>
        <dbReference type="ARBA" id="ARBA00004496"/>
    </source>
</evidence>
<gene>
    <name evidence="12" type="ORF">CBR_g40493</name>
</gene>
<proteinExistence type="predicted"/>
<keyword evidence="9" id="KW-0539">Nucleus</keyword>
<dbReference type="AlphaFoldDB" id="A0A388LTW4"/>